<dbReference type="EMBL" id="SMAI01000018">
    <property type="protein sequence ID" value="TCT01570.1"/>
    <property type="molecule type" value="Genomic_DNA"/>
</dbReference>
<feature type="binding site" evidence="6 7">
    <location>
        <position position="220"/>
    </location>
    <ligand>
        <name>Mg(2+)</name>
        <dbReference type="ChEBI" id="CHEBI:18420"/>
        <label>2</label>
    </ligand>
</feature>
<keyword evidence="5 6" id="KW-0472">Membrane</keyword>
<dbReference type="GO" id="GO:0008441">
    <property type="term" value="F:3'(2'),5'-bisphosphate nucleotidase activity"/>
    <property type="evidence" value="ECO:0007669"/>
    <property type="project" value="UniProtKB-UniRule"/>
</dbReference>
<keyword evidence="9" id="KW-1185">Reference proteome</keyword>
<dbReference type="CDD" id="cd01638">
    <property type="entry name" value="CysQ"/>
    <property type="match status" value="1"/>
</dbReference>
<dbReference type="AlphaFoldDB" id="A0A4R3LMH0"/>
<feature type="binding site" evidence="7">
    <location>
        <position position="92"/>
    </location>
    <ligand>
        <name>Mg(2+)</name>
        <dbReference type="ChEBI" id="CHEBI:18420"/>
        <label>1</label>
        <note>catalytic</note>
    </ligand>
</feature>
<dbReference type="Pfam" id="PF00459">
    <property type="entry name" value="Inositol_P"/>
    <property type="match status" value="1"/>
</dbReference>
<keyword evidence="6 7" id="KW-0460">Magnesium</keyword>
<evidence type="ECO:0000256" key="6">
    <source>
        <dbReference type="HAMAP-Rule" id="MF_02095"/>
    </source>
</evidence>
<name>A0A4R3LMH0_9HYPH</name>
<comment type="function">
    <text evidence="6">Converts adenosine-3',5'-bisphosphate (PAP) to AMP.</text>
</comment>
<dbReference type="RefSeq" id="WP_132035274.1">
    <property type="nucleotide sequence ID" value="NZ_SMAI01000018.1"/>
</dbReference>
<evidence type="ECO:0000256" key="1">
    <source>
        <dbReference type="ARBA" id="ARBA00005289"/>
    </source>
</evidence>
<feature type="binding site" evidence="6 7">
    <location>
        <position position="93"/>
    </location>
    <ligand>
        <name>Mg(2+)</name>
        <dbReference type="ChEBI" id="CHEBI:18420"/>
        <label>2</label>
    </ligand>
</feature>
<evidence type="ECO:0000256" key="3">
    <source>
        <dbReference type="ARBA" id="ARBA00022519"/>
    </source>
</evidence>
<dbReference type="InterPro" id="IPR050725">
    <property type="entry name" value="CysQ/Inositol_MonoPase"/>
</dbReference>
<proteinExistence type="inferred from homology"/>
<feature type="binding site" evidence="6">
    <location>
        <position position="90"/>
    </location>
    <ligand>
        <name>Mg(2+)</name>
        <dbReference type="ChEBI" id="CHEBI:18420"/>
        <label>1</label>
    </ligand>
</feature>
<comment type="caution">
    <text evidence="8">The sequence shown here is derived from an EMBL/GenBank/DDBJ whole genome shotgun (WGS) entry which is preliminary data.</text>
</comment>
<reference evidence="8 9" key="1">
    <citation type="submission" date="2019-03" db="EMBL/GenBank/DDBJ databases">
        <title>Genomic Encyclopedia of Type Strains, Phase IV (KMG-IV): sequencing the most valuable type-strain genomes for metagenomic binning, comparative biology and taxonomic classification.</title>
        <authorList>
            <person name="Goeker M."/>
        </authorList>
    </citation>
    <scope>NUCLEOTIDE SEQUENCE [LARGE SCALE GENOMIC DNA]</scope>
    <source>
        <strain evidence="8 9">DSM 9035</strain>
    </source>
</reference>
<keyword evidence="3 6" id="KW-0997">Cell inner membrane</keyword>
<dbReference type="InterPro" id="IPR000760">
    <property type="entry name" value="Inositol_monophosphatase-like"/>
</dbReference>
<feature type="binding site" evidence="6">
    <location>
        <position position="220"/>
    </location>
    <ligand>
        <name>substrate</name>
    </ligand>
</feature>
<dbReference type="Gene3D" id="3.40.190.80">
    <property type="match status" value="1"/>
</dbReference>
<dbReference type="GO" id="GO:0005886">
    <property type="term" value="C:plasma membrane"/>
    <property type="evidence" value="ECO:0007669"/>
    <property type="project" value="UniProtKB-SubCell"/>
</dbReference>
<dbReference type="Gene3D" id="3.30.540.10">
    <property type="entry name" value="Fructose-1,6-Bisphosphatase, subunit A, domain 1"/>
    <property type="match status" value="1"/>
</dbReference>
<comment type="subcellular location">
    <subcellularLocation>
        <location evidence="6">Cell inner membrane</location>
        <topology evidence="6">Peripheral membrane protein</topology>
        <orientation evidence="6">Cytoplasmic side</orientation>
    </subcellularLocation>
</comment>
<accession>A0A4R3LMH0</accession>
<dbReference type="InterPro" id="IPR020550">
    <property type="entry name" value="Inositol_monophosphatase_CS"/>
</dbReference>
<dbReference type="GO" id="GO:0000103">
    <property type="term" value="P:sulfate assimilation"/>
    <property type="evidence" value="ECO:0007669"/>
    <property type="project" value="TreeGrafter"/>
</dbReference>
<feature type="binding site" evidence="6">
    <location>
        <position position="92"/>
    </location>
    <ligand>
        <name>Mg(2+)</name>
        <dbReference type="ChEBI" id="CHEBI:18420"/>
        <label>1</label>
    </ligand>
</feature>
<comment type="catalytic activity">
    <reaction evidence="6">
        <text>adenosine 3',5'-bisphosphate + H2O = AMP + phosphate</text>
        <dbReference type="Rhea" id="RHEA:10040"/>
        <dbReference type="ChEBI" id="CHEBI:15377"/>
        <dbReference type="ChEBI" id="CHEBI:43474"/>
        <dbReference type="ChEBI" id="CHEBI:58343"/>
        <dbReference type="ChEBI" id="CHEBI:456215"/>
        <dbReference type="EC" id="3.1.3.7"/>
    </reaction>
</comment>
<dbReference type="Proteomes" id="UP000294664">
    <property type="component" value="Unassembled WGS sequence"/>
</dbReference>
<dbReference type="OrthoDB" id="9785695at2"/>
<sequence>MSTRAAASLLLPDLMRLVVSAGAAILDVYATDFTIAHKADNSAVTEADLRAEAILLEGLALLSPGVAVVAEEQVSAGGPACAAPIFYLVDPLDGTREFVSRNGEFTVNVALVEDGCPVAGLVYAPALGILYGGVVGAGAAKHRIESGRIGPAEAITVRAAALDALAVLASRSHADAATRSWIDRLPGASVLSAGSSLKFGLIAEGRADLYPRFGRTMEWDTAAGDAVLRAAGGCVVCRDGLPLRYGKDTRTDDAPFANPHFVAYGDPRLAPLAILPVEG</sequence>
<protein>
    <recommendedName>
        <fullName evidence="6">3'(2'),5'-bisphosphate nucleotidase CysQ</fullName>
        <ecNumber evidence="6">3.1.3.7</ecNumber>
    </recommendedName>
    <alternativeName>
        <fullName evidence="6">3'(2'),5-bisphosphonucleoside 3'(2')-phosphohydrolase</fullName>
    </alternativeName>
    <alternativeName>
        <fullName evidence="6">3'-phosphoadenosine 5'-phosphate phosphatase</fullName>
        <shortName evidence="6">PAP phosphatase</shortName>
    </alternativeName>
</protein>
<feature type="binding site" evidence="6">
    <location>
        <position position="71"/>
    </location>
    <ligand>
        <name>substrate</name>
    </ligand>
</feature>
<dbReference type="PRINTS" id="PR00377">
    <property type="entry name" value="IMPHPHTASES"/>
</dbReference>
<feature type="binding site" evidence="6">
    <location>
        <position position="71"/>
    </location>
    <ligand>
        <name>Mg(2+)</name>
        <dbReference type="ChEBI" id="CHEBI:18420"/>
        <label>1</label>
    </ligand>
</feature>
<dbReference type="SUPFAM" id="SSF56655">
    <property type="entry name" value="Carbohydrate phosphatase"/>
    <property type="match status" value="1"/>
</dbReference>
<evidence type="ECO:0000256" key="4">
    <source>
        <dbReference type="ARBA" id="ARBA00022801"/>
    </source>
</evidence>
<feature type="binding site" evidence="6">
    <location>
        <begin position="92"/>
        <end position="95"/>
    </location>
    <ligand>
        <name>substrate</name>
    </ligand>
</feature>
<evidence type="ECO:0000256" key="2">
    <source>
        <dbReference type="ARBA" id="ARBA00022475"/>
    </source>
</evidence>
<evidence type="ECO:0000313" key="9">
    <source>
        <dbReference type="Proteomes" id="UP000294664"/>
    </source>
</evidence>
<dbReference type="GO" id="GO:0050427">
    <property type="term" value="P:3'-phosphoadenosine 5'-phosphosulfate metabolic process"/>
    <property type="evidence" value="ECO:0007669"/>
    <property type="project" value="TreeGrafter"/>
</dbReference>
<dbReference type="GO" id="GO:0000287">
    <property type="term" value="F:magnesium ion binding"/>
    <property type="evidence" value="ECO:0007669"/>
    <property type="project" value="UniProtKB-UniRule"/>
</dbReference>
<evidence type="ECO:0000256" key="5">
    <source>
        <dbReference type="ARBA" id="ARBA00023136"/>
    </source>
</evidence>
<keyword evidence="6 7" id="KW-0479">Metal-binding</keyword>
<dbReference type="HAMAP" id="MF_02095">
    <property type="entry name" value="CysQ"/>
    <property type="match status" value="1"/>
</dbReference>
<dbReference type="PANTHER" id="PTHR43028">
    <property type="entry name" value="3'(2'),5'-BISPHOSPHATE NUCLEOTIDASE 1"/>
    <property type="match status" value="1"/>
</dbReference>
<feature type="binding site" evidence="6 7">
    <location>
        <position position="90"/>
    </location>
    <ligand>
        <name>Mg(2+)</name>
        <dbReference type="ChEBI" id="CHEBI:18420"/>
        <label>2</label>
    </ligand>
</feature>
<dbReference type="EC" id="3.1.3.7" evidence="6"/>
<gene>
    <name evidence="6" type="primary">cysQ</name>
    <name evidence="8" type="ORF">EDC64_11869</name>
</gene>
<evidence type="ECO:0000313" key="8">
    <source>
        <dbReference type="EMBL" id="TCT01570.1"/>
    </source>
</evidence>
<dbReference type="InterPro" id="IPR006240">
    <property type="entry name" value="CysQ"/>
</dbReference>
<comment type="similarity">
    <text evidence="1 6">Belongs to the inositol monophosphatase superfamily. CysQ family.</text>
</comment>
<keyword evidence="4 6" id="KW-0378">Hydrolase</keyword>
<organism evidence="8 9">
    <name type="scientific">Aquabacter spiritensis</name>
    <dbReference type="NCBI Taxonomy" id="933073"/>
    <lineage>
        <taxon>Bacteria</taxon>
        <taxon>Pseudomonadati</taxon>
        <taxon>Pseudomonadota</taxon>
        <taxon>Alphaproteobacteria</taxon>
        <taxon>Hyphomicrobiales</taxon>
        <taxon>Xanthobacteraceae</taxon>
        <taxon>Aquabacter</taxon>
    </lineage>
</organism>
<comment type="cofactor">
    <cofactor evidence="6 7">
        <name>Mg(2+)</name>
        <dbReference type="ChEBI" id="CHEBI:18420"/>
    </cofactor>
</comment>
<evidence type="ECO:0000256" key="7">
    <source>
        <dbReference type="PIRSR" id="PIRSR600760-2"/>
    </source>
</evidence>
<keyword evidence="2 6" id="KW-1003">Cell membrane</keyword>
<dbReference type="PROSITE" id="PS00630">
    <property type="entry name" value="IMP_2"/>
    <property type="match status" value="1"/>
</dbReference>
<dbReference type="PANTHER" id="PTHR43028:SF5">
    <property type="entry name" value="3'(2'),5'-BISPHOSPHATE NUCLEOTIDASE 1"/>
    <property type="match status" value="1"/>
</dbReference>
<dbReference type="NCBIfam" id="TIGR01331">
    <property type="entry name" value="bisphos_cysQ"/>
    <property type="match status" value="1"/>
</dbReference>
<dbReference type="GO" id="GO:0046854">
    <property type="term" value="P:phosphatidylinositol phosphate biosynthetic process"/>
    <property type="evidence" value="ECO:0007669"/>
    <property type="project" value="InterPro"/>
</dbReference>
<feature type="binding site" evidence="7">
    <location>
        <position position="71"/>
    </location>
    <ligand>
        <name>Mg(2+)</name>
        <dbReference type="ChEBI" id="CHEBI:18420"/>
        <label>1</label>
        <note>catalytic</note>
    </ligand>
</feature>